<evidence type="ECO:0000256" key="8">
    <source>
        <dbReference type="ARBA" id="ARBA00022838"/>
    </source>
</evidence>
<sequence>MTSFVGKILEHAGQMEQKAIHEKLDVLTRSLSELEVEVHQLAESKYINFRNSVEETERLHQEVQSLHSEISSIETRINNEVKGKLSLSTGDFQSLNEEVEKKKTIIEGLAYLSEIGSLLKDCDEALRSGEYSKAAAALLRLEMFLKQPLCDDDDTITVILSMRTELKVQKGKLESMMSDLWVDAIKWTVMNDQKSGLPPREVSMSVSTDVNLRELVEGLHRAGLLERRMNAFSERFHNHLLPMILEAGQLQIELKNNTANSTLTLATKDSKKSPVGASEEKTYASVFSHLLDVLTQLDKILLHFDFGWEIGSDPNSPGHLSKKGTLMSLLGQDIAPSLLDLLQRTVLAKAVPTSAKDLGGFNAVIAATKLFESELKRLGFIPLENNTLMNHVQNINMLFANKKSQIIIEEARDLMLSDLHDTVAVADDKPVGEWPPLTPGGVKKGKGRDVVSENQISDYTLRMPKCRISQSTEALMKLAYETLSEATGNPECVPECAVQMFFAVKSMFEMFLDVVSTHHIHRLETVPQFSAVHLNNCMYIAHHLETMGHQFAPKLPGTFTSTFLDLVDQLRSSGVEIFRSQVIRQEKLLLEYLNGADGFTKLEDSDNWDKAKKSVDQVIFQLKHLQKIWKPVLPINIYKKATGMLIQHVVQIVTDSILSLEDISQGASTQLISILSTIETNCGECLTSPGEVASVELTRHVKSWQRLTEIKLVVDSSLSAISDRWAEGKGPLAASLKAIELKNLIRALFQNTDRRADVLAAIK</sequence>
<dbReference type="InterPro" id="IPR048343">
    <property type="entry name" value="ZW10_C"/>
</dbReference>
<keyword evidence="8" id="KW-0995">Kinetochore</keyword>
<evidence type="ECO:0000256" key="4">
    <source>
        <dbReference type="ARBA" id="ARBA00022454"/>
    </source>
</evidence>
<keyword evidence="9" id="KW-0131">Cell cycle</keyword>
<keyword evidence="7" id="KW-0498">Mitosis</keyword>
<name>A0AAV2HMF1_LYMST</name>
<dbReference type="Pfam" id="PF22766">
    <property type="entry name" value="ZW10_C2"/>
    <property type="match status" value="1"/>
</dbReference>
<evidence type="ECO:0000259" key="12">
    <source>
        <dbReference type="Pfam" id="PF20665"/>
    </source>
</evidence>
<dbReference type="GO" id="GO:0051301">
    <property type="term" value="P:cell division"/>
    <property type="evidence" value="ECO:0007669"/>
    <property type="project" value="UniProtKB-KW"/>
</dbReference>
<keyword evidence="10" id="KW-0137">Centromere</keyword>
<feature type="domain" description="Centromere/kinetochore protein zw10 C-terminal" evidence="13">
    <location>
        <begin position="462"/>
        <end position="591"/>
    </location>
</feature>
<comment type="subcellular location">
    <subcellularLocation>
        <location evidence="2">Chromosome</location>
        <location evidence="2">Centromere</location>
        <location evidence="2">Kinetochore</location>
    </subcellularLocation>
    <subcellularLocation>
        <location evidence="1">Cytoplasm</location>
    </subcellularLocation>
</comment>
<dbReference type="GO" id="GO:0005634">
    <property type="term" value="C:nucleus"/>
    <property type="evidence" value="ECO:0007669"/>
    <property type="project" value="InterPro"/>
</dbReference>
<comment type="caution">
    <text evidence="15">The sequence shown here is derived from an EMBL/GenBank/DDBJ whole genome shotgun (WGS) entry which is preliminary data.</text>
</comment>
<keyword evidence="16" id="KW-1185">Reference proteome</keyword>
<evidence type="ECO:0000256" key="2">
    <source>
        <dbReference type="ARBA" id="ARBA00004629"/>
    </source>
</evidence>
<evidence type="ECO:0000256" key="3">
    <source>
        <dbReference type="ARBA" id="ARBA00006245"/>
    </source>
</evidence>
<evidence type="ECO:0000256" key="10">
    <source>
        <dbReference type="ARBA" id="ARBA00023328"/>
    </source>
</evidence>
<accession>A0AAV2HMF1</accession>
<dbReference type="InterPro" id="IPR046362">
    <property type="entry name" value="Zw10/DSL1_C_sf"/>
</dbReference>
<dbReference type="EMBL" id="CAXITT010000176">
    <property type="protein sequence ID" value="CAL1534617.1"/>
    <property type="molecule type" value="Genomic_DNA"/>
</dbReference>
<dbReference type="Pfam" id="PF20665">
    <property type="entry name" value="Zw10_middle"/>
    <property type="match status" value="1"/>
</dbReference>
<keyword evidence="5" id="KW-0963">Cytoplasm</keyword>
<keyword evidence="6" id="KW-0132">Cell division</keyword>
<dbReference type="GO" id="GO:1990423">
    <property type="term" value="C:RZZ complex"/>
    <property type="evidence" value="ECO:0007669"/>
    <property type="project" value="TreeGrafter"/>
</dbReference>
<evidence type="ECO:0000259" key="14">
    <source>
        <dbReference type="Pfam" id="PF22766"/>
    </source>
</evidence>
<evidence type="ECO:0000259" key="11">
    <source>
        <dbReference type="Pfam" id="PF06248"/>
    </source>
</evidence>
<evidence type="ECO:0008006" key="17">
    <source>
        <dbReference type="Google" id="ProtNLM"/>
    </source>
</evidence>
<evidence type="ECO:0000313" key="16">
    <source>
        <dbReference type="Proteomes" id="UP001497497"/>
    </source>
</evidence>
<dbReference type="GO" id="GO:0005737">
    <property type="term" value="C:cytoplasm"/>
    <property type="evidence" value="ECO:0007669"/>
    <property type="project" value="UniProtKB-SubCell"/>
</dbReference>
<gene>
    <name evidence="15" type="ORF">GSLYS_00008577001</name>
</gene>
<dbReference type="PANTHER" id="PTHR12205">
    <property type="entry name" value="CENTROMERE/KINETOCHORE PROTEIN ZW10"/>
    <property type="match status" value="1"/>
</dbReference>
<dbReference type="AlphaFoldDB" id="A0AAV2HMF1"/>
<proteinExistence type="inferred from homology"/>
<dbReference type="InterPro" id="IPR009361">
    <property type="entry name" value="Zw10_N"/>
</dbReference>
<evidence type="ECO:0000256" key="6">
    <source>
        <dbReference type="ARBA" id="ARBA00022618"/>
    </source>
</evidence>
<feature type="domain" description="ZW10 C-terminal helical" evidence="14">
    <location>
        <begin position="613"/>
        <end position="762"/>
    </location>
</feature>
<organism evidence="15 16">
    <name type="scientific">Lymnaea stagnalis</name>
    <name type="common">Great pond snail</name>
    <name type="synonym">Helix stagnalis</name>
    <dbReference type="NCBI Taxonomy" id="6523"/>
    <lineage>
        <taxon>Eukaryota</taxon>
        <taxon>Metazoa</taxon>
        <taxon>Spiralia</taxon>
        <taxon>Lophotrochozoa</taxon>
        <taxon>Mollusca</taxon>
        <taxon>Gastropoda</taxon>
        <taxon>Heterobranchia</taxon>
        <taxon>Euthyneura</taxon>
        <taxon>Panpulmonata</taxon>
        <taxon>Hygrophila</taxon>
        <taxon>Lymnaeoidea</taxon>
        <taxon>Lymnaeidae</taxon>
        <taxon>Lymnaea</taxon>
    </lineage>
</organism>
<feature type="domain" description="Centromere/kinetochore protein zw10 middle" evidence="12">
    <location>
        <begin position="181"/>
        <end position="415"/>
    </location>
</feature>
<comment type="similarity">
    <text evidence="3">Belongs to the ZW10 family.</text>
</comment>
<dbReference type="Gene3D" id="1.10.357.150">
    <property type="match status" value="1"/>
</dbReference>
<dbReference type="PANTHER" id="PTHR12205:SF0">
    <property type="entry name" value="CENTROMERE_KINETOCHORE PROTEIN ZW10 HOMOLOG"/>
    <property type="match status" value="1"/>
</dbReference>
<evidence type="ECO:0000256" key="9">
    <source>
        <dbReference type="ARBA" id="ARBA00023306"/>
    </source>
</evidence>
<dbReference type="GO" id="GO:0006888">
    <property type="term" value="P:endoplasmic reticulum to Golgi vesicle-mediated transport"/>
    <property type="evidence" value="ECO:0007669"/>
    <property type="project" value="TreeGrafter"/>
</dbReference>
<dbReference type="InterPro" id="IPR048344">
    <property type="entry name" value="Zw10_middle"/>
</dbReference>
<dbReference type="Proteomes" id="UP001497497">
    <property type="component" value="Unassembled WGS sequence"/>
</dbReference>
<keyword evidence="4" id="KW-0158">Chromosome</keyword>
<feature type="domain" description="Centromere/kinetochore protein zw10 N-terminal" evidence="11">
    <location>
        <begin position="28"/>
        <end position="117"/>
    </location>
</feature>
<dbReference type="Pfam" id="PF06248">
    <property type="entry name" value="Zw10_N"/>
    <property type="match status" value="1"/>
</dbReference>
<reference evidence="15 16" key="1">
    <citation type="submission" date="2024-04" db="EMBL/GenBank/DDBJ databases">
        <authorList>
            <consortium name="Genoscope - CEA"/>
            <person name="William W."/>
        </authorList>
    </citation>
    <scope>NUCLEOTIDE SEQUENCE [LARGE SCALE GENOMIC DNA]</scope>
</reference>
<evidence type="ECO:0000256" key="7">
    <source>
        <dbReference type="ARBA" id="ARBA00022776"/>
    </source>
</evidence>
<evidence type="ECO:0000256" key="1">
    <source>
        <dbReference type="ARBA" id="ARBA00004496"/>
    </source>
</evidence>
<evidence type="ECO:0000259" key="13">
    <source>
        <dbReference type="Pfam" id="PF20666"/>
    </source>
</evidence>
<protein>
    <recommendedName>
        <fullName evidence="17">Centromere/kinetochore protein zw10 homolog</fullName>
    </recommendedName>
</protein>
<evidence type="ECO:0000256" key="5">
    <source>
        <dbReference type="ARBA" id="ARBA00022490"/>
    </source>
</evidence>
<dbReference type="GO" id="GO:0007094">
    <property type="term" value="P:mitotic spindle assembly checkpoint signaling"/>
    <property type="evidence" value="ECO:0007669"/>
    <property type="project" value="TreeGrafter"/>
</dbReference>
<evidence type="ECO:0000313" key="15">
    <source>
        <dbReference type="EMBL" id="CAL1534617.1"/>
    </source>
</evidence>
<dbReference type="InterPro" id="IPR055148">
    <property type="entry name" value="ZW10_C_2"/>
</dbReference>
<dbReference type="Pfam" id="PF20666">
    <property type="entry name" value="ZW10_C"/>
    <property type="match status" value="1"/>
</dbReference>